<dbReference type="PANTHER" id="PTHR38662:SF1">
    <property type="entry name" value="COBALT TRANSPORT PROTEIN CBIN"/>
    <property type="match status" value="1"/>
</dbReference>
<evidence type="ECO:0000256" key="3">
    <source>
        <dbReference type="ARBA" id="ARBA00022475"/>
    </source>
</evidence>
<keyword evidence="9 10" id="KW-0170">Cobalt</keyword>
<dbReference type="STRING" id="1403537.Q428_09050"/>
<feature type="transmembrane region" description="Helical" evidence="10">
    <location>
        <begin position="65"/>
        <end position="83"/>
    </location>
</feature>
<dbReference type="UniPathway" id="UPA00148"/>
<name>A0A017RUX8_9CLOT</name>
<dbReference type="NCBIfam" id="TIGR01165">
    <property type="entry name" value="cbiN"/>
    <property type="match status" value="1"/>
</dbReference>
<evidence type="ECO:0000256" key="8">
    <source>
        <dbReference type="ARBA" id="ARBA00023136"/>
    </source>
</evidence>
<evidence type="ECO:0000256" key="6">
    <source>
        <dbReference type="ARBA" id="ARBA00022989"/>
    </source>
</evidence>
<dbReference type="GO" id="GO:0005886">
    <property type="term" value="C:plasma membrane"/>
    <property type="evidence" value="ECO:0007669"/>
    <property type="project" value="UniProtKB-SubCell"/>
</dbReference>
<protein>
    <recommendedName>
        <fullName evidence="10">Cobalt transport protein CbiN</fullName>
    </recommendedName>
    <alternativeName>
        <fullName evidence="10">Energy-coupling factor transporter probable substrate-capture protein CbiN</fullName>
        <shortName evidence="10">ECF transporter S component CbiN</shortName>
    </alternativeName>
</protein>
<sequence length="96" mass="10340">MKKKNIMLISACIALIIVSLVLGGRAGEFSGADSQIEGVISEVNKDYQPWFESVWAPPSGEIESMLFALQAAIGAGFVGYYIGKKKKLQSKAGCRK</sequence>
<proteinExistence type="inferred from homology"/>
<dbReference type="GO" id="GO:0009236">
    <property type="term" value="P:cobalamin biosynthetic process"/>
    <property type="evidence" value="ECO:0007669"/>
    <property type="project" value="UniProtKB-UniRule"/>
</dbReference>
<dbReference type="EMBL" id="AZQP01000025">
    <property type="protein sequence ID" value="EYE88234.1"/>
    <property type="molecule type" value="Genomic_DNA"/>
</dbReference>
<evidence type="ECO:0000256" key="1">
    <source>
        <dbReference type="ARBA" id="ARBA00022426"/>
    </source>
</evidence>
<comment type="subcellular location">
    <subcellularLocation>
        <location evidence="10">Cell membrane</location>
        <topology evidence="10">Multi-pass membrane protein</topology>
    </subcellularLocation>
</comment>
<reference evidence="11 12" key="1">
    <citation type="journal article" date="2014" name="Genome Announc.">
        <title>Draft Genome Sequence of Fervidicella metallireducens Strain AeBT, an Iron-Reducing Thermoanaerobe from the Great Artesian Basin.</title>
        <authorList>
            <person name="Patel B.K."/>
        </authorList>
    </citation>
    <scope>NUCLEOTIDE SEQUENCE [LARGE SCALE GENOMIC DNA]</scope>
    <source>
        <strain evidence="11 12">AeB</strain>
    </source>
</reference>
<dbReference type="GO" id="GO:0015087">
    <property type="term" value="F:cobalt ion transmembrane transporter activity"/>
    <property type="evidence" value="ECO:0007669"/>
    <property type="project" value="UniProtKB-UniRule"/>
</dbReference>
<evidence type="ECO:0000256" key="10">
    <source>
        <dbReference type="HAMAP-Rule" id="MF_00330"/>
    </source>
</evidence>
<keyword evidence="2 10" id="KW-0813">Transport</keyword>
<comment type="caution">
    <text evidence="10">Lacks conserved residue(s) required for the propagation of feature annotation.</text>
</comment>
<keyword evidence="12" id="KW-1185">Reference proteome</keyword>
<keyword evidence="7 10" id="KW-0406">Ion transport</keyword>
<dbReference type="Pfam" id="PF02553">
    <property type="entry name" value="CbiN"/>
    <property type="match status" value="1"/>
</dbReference>
<organism evidence="11 12">
    <name type="scientific">Fervidicella metallireducens AeB</name>
    <dbReference type="NCBI Taxonomy" id="1403537"/>
    <lineage>
        <taxon>Bacteria</taxon>
        <taxon>Bacillati</taxon>
        <taxon>Bacillota</taxon>
        <taxon>Clostridia</taxon>
        <taxon>Eubacteriales</taxon>
        <taxon>Clostridiaceae</taxon>
        <taxon>Fervidicella</taxon>
    </lineage>
</organism>
<keyword evidence="3 10" id="KW-1003">Cell membrane</keyword>
<evidence type="ECO:0000313" key="11">
    <source>
        <dbReference type="EMBL" id="EYE88234.1"/>
    </source>
</evidence>
<evidence type="ECO:0000313" key="12">
    <source>
        <dbReference type="Proteomes" id="UP000019681"/>
    </source>
</evidence>
<comment type="subunit">
    <text evidence="10">Forms an energy-coupling factor (ECF) transporter complex composed of an ATP-binding protein (A component, CbiO), a transmembrane protein (T component, CbiQ) and 2 possible substrate-capture proteins (S components, CbiM and CbiN) of unknown stoichimetry.</text>
</comment>
<dbReference type="InterPro" id="IPR003705">
    <property type="entry name" value="CbiN"/>
</dbReference>
<dbReference type="AlphaFoldDB" id="A0A017RUX8"/>
<evidence type="ECO:0000256" key="7">
    <source>
        <dbReference type="ARBA" id="ARBA00023065"/>
    </source>
</evidence>
<dbReference type="OrthoDB" id="1551318at2"/>
<dbReference type="RefSeq" id="WP_035380078.1">
    <property type="nucleotide sequence ID" value="NZ_AZQP01000025.1"/>
</dbReference>
<keyword evidence="8 10" id="KW-0472">Membrane</keyword>
<comment type="function">
    <text evidence="10">Part of the energy-coupling factor (ECF) transporter complex CbiMNOQ involved in cobalt import.</text>
</comment>
<comment type="pathway">
    <text evidence="10">Cofactor biosynthesis; adenosylcobalamin biosynthesis.</text>
</comment>
<dbReference type="HAMAP" id="MF_00330">
    <property type="entry name" value="CbiN"/>
    <property type="match status" value="1"/>
</dbReference>
<keyword evidence="5 10" id="KW-0812">Transmembrane</keyword>
<comment type="caution">
    <text evidence="11">The sequence shown here is derived from an EMBL/GenBank/DDBJ whole genome shotgun (WGS) entry which is preliminary data.</text>
</comment>
<dbReference type="PANTHER" id="PTHR38662">
    <property type="entry name" value="COBALT TRANSPORT PROTEIN CBIN"/>
    <property type="match status" value="1"/>
</dbReference>
<dbReference type="NCBIfam" id="NF002780">
    <property type="entry name" value="PRK02898.1"/>
    <property type="match status" value="1"/>
</dbReference>
<keyword evidence="6 10" id="KW-1133">Transmembrane helix</keyword>
<evidence type="ECO:0000256" key="4">
    <source>
        <dbReference type="ARBA" id="ARBA00022573"/>
    </source>
</evidence>
<comment type="similarity">
    <text evidence="10">Belongs to the CbiN family.</text>
</comment>
<gene>
    <name evidence="10" type="primary">cbiN</name>
    <name evidence="11" type="ORF">Q428_09050</name>
</gene>
<keyword evidence="4 10" id="KW-0169">Cobalamin biosynthesis</keyword>
<accession>A0A017RUX8</accession>
<dbReference type="Proteomes" id="UP000019681">
    <property type="component" value="Unassembled WGS sequence"/>
</dbReference>
<evidence type="ECO:0000256" key="5">
    <source>
        <dbReference type="ARBA" id="ARBA00022692"/>
    </source>
</evidence>
<keyword evidence="1 10" id="KW-0171">Cobalt transport</keyword>
<evidence type="ECO:0000256" key="2">
    <source>
        <dbReference type="ARBA" id="ARBA00022448"/>
    </source>
</evidence>
<evidence type="ECO:0000256" key="9">
    <source>
        <dbReference type="ARBA" id="ARBA00023285"/>
    </source>
</evidence>